<dbReference type="RefSeq" id="WP_160558873.1">
    <property type="nucleotide sequence ID" value="NZ_QZDT01000004.1"/>
</dbReference>
<feature type="domain" description="Beta-lactamase-related" evidence="1">
    <location>
        <begin position="40"/>
        <end position="272"/>
    </location>
</feature>
<name>A0A9X5BD39_9FIRM</name>
<dbReference type="InterPro" id="IPR001466">
    <property type="entry name" value="Beta-lactam-related"/>
</dbReference>
<evidence type="ECO:0000259" key="1">
    <source>
        <dbReference type="Pfam" id="PF00144"/>
    </source>
</evidence>
<keyword evidence="3" id="KW-1185">Reference proteome</keyword>
<dbReference type="GO" id="GO:0016787">
    <property type="term" value="F:hydrolase activity"/>
    <property type="evidence" value="ECO:0007669"/>
    <property type="project" value="UniProtKB-KW"/>
</dbReference>
<dbReference type="PANTHER" id="PTHR43283">
    <property type="entry name" value="BETA-LACTAMASE-RELATED"/>
    <property type="match status" value="1"/>
</dbReference>
<dbReference type="InterPro" id="IPR050789">
    <property type="entry name" value="Diverse_Enzym_Activities"/>
</dbReference>
<dbReference type="Pfam" id="PF00144">
    <property type="entry name" value="Beta-lactamase"/>
    <property type="match status" value="1"/>
</dbReference>
<gene>
    <name evidence="2" type="ORF">D5281_04080</name>
</gene>
<protein>
    <submittedName>
        <fullName evidence="2">Class C beta-lactamase-related serine hydrolase</fullName>
    </submittedName>
</protein>
<dbReference type="OrthoDB" id="9773047at2"/>
<reference evidence="2" key="1">
    <citation type="submission" date="2018-09" db="EMBL/GenBank/DDBJ databases">
        <title>Murine metabolic-syndrome-specific gut microbial biobank.</title>
        <authorList>
            <person name="Liu C."/>
        </authorList>
    </citation>
    <scope>NUCLEOTIDE SEQUENCE</scope>
    <source>
        <strain evidence="2">D42-62</strain>
    </source>
</reference>
<organism evidence="2 3">
    <name type="scientific">Parablautia muri</name>
    <dbReference type="NCBI Taxonomy" id="2320879"/>
    <lineage>
        <taxon>Bacteria</taxon>
        <taxon>Bacillati</taxon>
        <taxon>Bacillota</taxon>
        <taxon>Clostridia</taxon>
        <taxon>Lachnospirales</taxon>
        <taxon>Lachnospiraceae</taxon>
        <taxon>Parablautia</taxon>
    </lineage>
</organism>
<evidence type="ECO:0000313" key="2">
    <source>
        <dbReference type="EMBL" id="NBJ91789.1"/>
    </source>
</evidence>
<dbReference type="Proteomes" id="UP001154420">
    <property type="component" value="Unassembled WGS sequence"/>
</dbReference>
<dbReference type="EMBL" id="QZDT01000004">
    <property type="protein sequence ID" value="NBJ91789.1"/>
    <property type="molecule type" value="Genomic_DNA"/>
</dbReference>
<proteinExistence type="predicted"/>
<dbReference type="Gene3D" id="3.40.710.10">
    <property type="entry name" value="DD-peptidase/beta-lactamase superfamily"/>
    <property type="match status" value="1"/>
</dbReference>
<dbReference type="AlphaFoldDB" id="A0A9X5BD39"/>
<keyword evidence="2" id="KW-0378">Hydrolase</keyword>
<evidence type="ECO:0000313" key="3">
    <source>
        <dbReference type="Proteomes" id="UP001154420"/>
    </source>
</evidence>
<dbReference type="InterPro" id="IPR012338">
    <property type="entry name" value="Beta-lactam/transpept-like"/>
</dbReference>
<dbReference type="PANTHER" id="PTHR43283:SF7">
    <property type="entry name" value="BETA-LACTAMASE-RELATED DOMAIN-CONTAINING PROTEIN"/>
    <property type="match status" value="1"/>
</dbReference>
<dbReference type="SUPFAM" id="SSF56601">
    <property type="entry name" value="beta-lactamase/transpeptidase-like"/>
    <property type="match status" value="1"/>
</dbReference>
<sequence length="287" mass="32417">MELKKFVEIAQPLGVLGIKVSQHDSLIAQWHSEGECRRNVYSVTKSFTSCAVGFALQEGILSLDEKLVDAFSQDLPETIHHNLEKATVRDLLTMHLGQAEPALMGDQRPLYAQDDWVKMSLSFPFTYEPGTHFLYNNVGPYLAGVLVQRRSGCDLVSYLTPRLFSHLGIKRPAWESDPLGNSFGAGGLFLTLSELHKFGLFYLNKGEWEGKQLLSGKWIEESTRQYSDAPYAYLFWRGKYNSYRADGKYSQYSIILPDHAAVVSLVSECRKGEELMDAIYSEICPQL</sequence>
<accession>A0A9X5BD39</accession>
<comment type="caution">
    <text evidence="2">The sequence shown here is derived from an EMBL/GenBank/DDBJ whole genome shotgun (WGS) entry which is preliminary data.</text>
</comment>